<reference evidence="2" key="1">
    <citation type="submission" date="2020-03" db="EMBL/GenBank/DDBJ databases">
        <authorList>
            <person name="Weist P."/>
        </authorList>
    </citation>
    <scope>NUCLEOTIDE SEQUENCE</scope>
</reference>
<feature type="compositionally biased region" description="Acidic residues" evidence="1">
    <location>
        <begin position="99"/>
        <end position="109"/>
    </location>
</feature>
<evidence type="ECO:0000256" key="1">
    <source>
        <dbReference type="SAM" id="MobiDB-lite"/>
    </source>
</evidence>
<protein>
    <submittedName>
        <fullName evidence="2">Uncharacterized protein</fullName>
    </submittedName>
</protein>
<feature type="region of interest" description="Disordered" evidence="1">
    <location>
        <begin position="1"/>
        <end position="115"/>
    </location>
</feature>
<dbReference type="AlphaFoldDB" id="A0A9N7VYX5"/>
<name>A0A9N7VYX5_PLEPL</name>
<keyword evidence="3" id="KW-1185">Reference proteome</keyword>
<proteinExistence type="predicted"/>
<accession>A0A9N7VYX5</accession>
<sequence length="115" mass="12289">MVRFCPRRSDPAPPSPGASASDGAGPPLLHRYRSNGDPLLLRCQPTPPGSWSPQGWPPCPKTGEGKKKAGETKSIDQDGGDSGRKGGESGDGRVAWIEQGEEEEMEEEAEAIKYK</sequence>
<feature type="compositionally biased region" description="Low complexity" evidence="1">
    <location>
        <begin position="17"/>
        <end position="27"/>
    </location>
</feature>
<comment type="caution">
    <text evidence="2">The sequence shown here is derived from an EMBL/GenBank/DDBJ whole genome shotgun (WGS) entry which is preliminary data.</text>
</comment>
<feature type="compositionally biased region" description="Pro residues" evidence="1">
    <location>
        <begin position="45"/>
        <end position="60"/>
    </location>
</feature>
<gene>
    <name evidence="2" type="ORF">PLEPLA_LOCUS46209</name>
</gene>
<dbReference type="EMBL" id="CADEAL010004385">
    <property type="protein sequence ID" value="CAB1458379.1"/>
    <property type="molecule type" value="Genomic_DNA"/>
</dbReference>
<evidence type="ECO:0000313" key="3">
    <source>
        <dbReference type="Proteomes" id="UP001153269"/>
    </source>
</evidence>
<organism evidence="2 3">
    <name type="scientific">Pleuronectes platessa</name>
    <name type="common">European plaice</name>
    <dbReference type="NCBI Taxonomy" id="8262"/>
    <lineage>
        <taxon>Eukaryota</taxon>
        <taxon>Metazoa</taxon>
        <taxon>Chordata</taxon>
        <taxon>Craniata</taxon>
        <taxon>Vertebrata</taxon>
        <taxon>Euteleostomi</taxon>
        <taxon>Actinopterygii</taxon>
        <taxon>Neopterygii</taxon>
        <taxon>Teleostei</taxon>
        <taxon>Neoteleostei</taxon>
        <taxon>Acanthomorphata</taxon>
        <taxon>Carangaria</taxon>
        <taxon>Pleuronectiformes</taxon>
        <taxon>Pleuronectoidei</taxon>
        <taxon>Pleuronectidae</taxon>
        <taxon>Pleuronectes</taxon>
    </lineage>
</organism>
<dbReference type="Proteomes" id="UP001153269">
    <property type="component" value="Unassembled WGS sequence"/>
</dbReference>
<feature type="compositionally biased region" description="Basic and acidic residues" evidence="1">
    <location>
        <begin position="63"/>
        <end position="91"/>
    </location>
</feature>
<evidence type="ECO:0000313" key="2">
    <source>
        <dbReference type="EMBL" id="CAB1458379.1"/>
    </source>
</evidence>